<dbReference type="EMBL" id="SNRY01000936">
    <property type="protein sequence ID" value="KAA6335024.1"/>
    <property type="molecule type" value="Genomic_DNA"/>
</dbReference>
<sequence>MKNIFSIIVAALLFASCEKVIELNYKSNQSRIIIEGNITNEIGPYFVKITKSIGLTETETCPTIDNAVVTIHDDVGNSEVLIPQGDGIYSTSTLAGVEGRTYTLTVEVENQTYTAQSTMPHRVPFESIRVEEVTLGGEAEYNLVPVYNDPIEKGNNYRFVLSVNNILVKQHLVLNDDVRNGLENTLKLEINDDDLKLKSNDFISIEMQCIDKGVSLFYSALALIADSGPGGGTTPNNSPNNISNGALGVFSAHTVETKDVTIP</sequence>
<organism evidence="1">
    <name type="scientific">termite gut metagenome</name>
    <dbReference type="NCBI Taxonomy" id="433724"/>
    <lineage>
        <taxon>unclassified sequences</taxon>
        <taxon>metagenomes</taxon>
        <taxon>organismal metagenomes</taxon>
    </lineage>
</organism>
<name>A0A5J4RN58_9ZZZZ</name>
<reference evidence="1" key="1">
    <citation type="submission" date="2019-03" db="EMBL/GenBank/DDBJ databases">
        <title>Single cell metagenomics reveals metabolic interactions within the superorganism composed of flagellate Streblomastix strix and complex community of Bacteroidetes bacteria on its surface.</title>
        <authorList>
            <person name="Treitli S.C."/>
            <person name="Kolisko M."/>
            <person name="Husnik F."/>
            <person name="Keeling P."/>
            <person name="Hampl V."/>
        </authorList>
    </citation>
    <scope>NUCLEOTIDE SEQUENCE</scope>
    <source>
        <strain evidence="1">STM</strain>
    </source>
</reference>
<accession>A0A5J4RN58</accession>
<dbReference type="AlphaFoldDB" id="A0A5J4RN58"/>
<dbReference type="Pfam" id="PF14054">
    <property type="entry name" value="DUF4249"/>
    <property type="match status" value="1"/>
</dbReference>
<dbReference type="PROSITE" id="PS51257">
    <property type="entry name" value="PROKAR_LIPOPROTEIN"/>
    <property type="match status" value="1"/>
</dbReference>
<dbReference type="InterPro" id="IPR025345">
    <property type="entry name" value="DUF4249"/>
</dbReference>
<proteinExistence type="predicted"/>
<gene>
    <name evidence="1" type="ORF">EZS27_016711</name>
</gene>
<comment type="caution">
    <text evidence="1">The sequence shown here is derived from an EMBL/GenBank/DDBJ whole genome shotgun (WGS) entry which is preliminary data.</text>
</comment>
<evidence type="ECO:0008006" key="2">
    <source>
        <dbReference type="Google" id="ProtNLM"/>
    </source>
</evidence>
<evidence type="ECO:0000313" key="1">
    <source>
        <dbReference type="EMBL" id="KAA6335024.1"/>
    </source>
</evidence>
<protein>
    <recommendedName>
        <fullName evidence="2">DUF4249 domain-containing protein</fullName>
    </recommendedName>
</protein>